<name>A0A7M7JK09_VARDE</name>
<protein>
    <submittedName>
        <fullName evidence="1">Uncharacterized protein</fullName>
    </submittedName>
</protein>
<evidence type="ECO:0000313" key="2">
    <source>
        <dbReference type="Proteomes" id="UP000594260"/>
    </source>
</evidence>
<reference evidence="1" key="1">
    <citation type="submission" date="2021-01" db="UniProtKB">
        <authorList>
            <consortium name="EnsemblMetazoa"/>
        </authorList>
    </citation>
    <scope>IDENTIFICATION</scope>
</reference>
<keyword evidence="2" id="KW-1185">Reference proteome</keyword>
<dbReference type="KEGG" id="vde:111246851"/>
<dbReference type="AlphaFoldDB" id="A0A7M7JK09"/>
<dbReference type="EnsemblMetazoa" id="XM_022797131">
    <property type="protein sequence ID" value="XP_022652866"/>
    <property type="gene ID" value="LOC111246851"/>
</dbReference>
<dbReference type="OrthoDB" id="10376984at2759"/>
<dbReference type="GeneID" id="111246851"/>
<dbReference type="InParanoid" id="A0A7M7JK09"/>
<accession>A0A7M7JK09</accession>
<dbReference type="RefSeq" id="XP_022652867.1">
    <property type="nucleotide sequence ID" value="XM_022797132.1"/>
</dbReference>
<dbReference type="EnsemblMetazoa" id="XM_022797132">
    <property type="protein sequence ID" value="XP_022652867"/>
    <property type="gene ID" value="LOC111246851"/>
</dbReference>
<proteinExistence type="predicted"/>
<dbReference type="RefSeq" id="XP_022652866.1">
    <property type="nucleotide sequence ID" value="XM_022797131.1"/>
</dbReference>
<dbReference type="Proteomes" id="UP000594260">
    <property type="component" value="Unplaced"/>
</dbReference>
<evidence type="ECO:0000313" key="1">
    <source>
        <dbReference type="EnsemblMetazoa" id="XP_022652866"/>
    </source>
</evidence>
<organism evidence="1 2">
    <name type="scientific">Varroa destructor</name>
    <name type="common">Honeybee mite</name>
    <dbReference type="NCBI Taxonomy" id="109461"/>
    <lineage>
        <taxon>Eukaryota</taxon>
        <taxon>Metazoa</taxon>
        <taxon>Ecdysozoa</taxon>
        <taxon>Arthropoda</taxon>
        <taxon>Chelicerata</taxon>
        <taxon>Arachnida</taxon>
        <taxon>Acari</taxon>
        <taxon>Parasitiformes</taxon>
        <taxon>Mesostigmata</taxon>
        <taxon>Gamasina</taxon>
        <taxon>Dermanyssoidea</taxon>
        <taxon>Varroidae</taxon>
        <taxon>Varroa</taxon>
    </lineage>
</organism>
<sequence>MGDSHEEAALSVEEAIPMGSGEEFIPYIKFATYAPTPENLKIFQRYRPPRPENPTLGFALKLPPLGKPAQPFIGGWLGASMCLGGSYAGCSPDVYLDVLRIACLCGKPDVVETLLAHRTHTVEREIESLELLGAVRMFCVSTMDWFCNEPWTTALCWSKAMELRASLPEPQSKLSWRSRLMRLRDVRPVSTLSELNEICDSPSQLLIQAFLVLERILGLPWTVTEPQEGLDFIAARLLEPMVKGICHQASSTAQALELLGYLIVYVPNKVAHTCLLKAINNMLAPTSAVPNWLTLMQDCQDVTLRDATDFLRFFFSRHPTRQGYDSAFCLRLVCCKLDAGMLSEDKIAKNMITKDDLNILFHALAIVWAMYQPERDPQLEALATKLLELGAAVNDPCWFRMKCAFQIVCGVLQQIVMRYYPY</sequence>